<gene>
    <name evidence="1" type="ORF">GBAR_LOCUS7516</name>
</gene>
<dbReference type="Proteomes" id="UP001174909">
    <property type="component" value="Unassembled WGS sequence"/>
</dbReference>
<evidence type="ECO:0000313" key="2">
    <source>
        <dbReference type="Proteomes" id="UP001174909"/>
    </source>
</evidence>
<protein>
    <submittedName>
        <fullName evidence="1">Uncharacterized protein</fullName>
    </submittedName>
</protein>
<accession>A0AA35WFL5</accession>
<proteinExistence type="predicted"/>
<dbReference type="EMBL" id="CASHTH010001117">
    <property type="protein sequence ID" value="CAI8011712.1"/>
    <property type="molecule type" value="Genomic_DNA"/>
</dbReference>
<organism evidence="1 2">
    <name type="scientific">Geodia barretti</name>
    <name type="common">Barrett's horny sponge</name>
    <dbReference type="NCBI Taxonomy" id="519541"/>
    <lineage>
        <taxon>Eukaryota</taxon>
        <taxon>Metazoa</taxon>
        <taxon>Porifera</taxon>
        <taxon>Demospongiae</taxon>
        <taxon>Heteroscleromorpha</taxon>
        <taxon>Tetractinellida</taxon>
        <taxon>Astrophorina</taxon>
        <taxon>Geodiidae</taxon>
        <taxon>Geodia</taxon>
    </lineage>
</organism>
<dbReference type="AlphaFoldDB" id="A0AA35WFL5"/>
<evidence type="ECO:0000313" key="1">
    <source>
        <dbReference type="EMBL" id="CAI8011712.1"/>
    </source>
</evidence>
<feature type="non-terminal residue" evidence="1">
    <location>
        <position position="63"/>
    </location>
</feature>
<sequence length="63" mass="7376">FVCYSQSHFSSVCSSQKRYHLPNRRRREKGRLAGAPRQSLLLHNSTQLLQHIVAILFYLFLCV</sequence>
<keyword evidence="2" id="KW-1185">Reference proteome</keyword>
<comment type="caution">
    <text evidence="1">The sequence shown here is derived from an EMBL/GenBank/DDBJ whole genome shotgun (WGS) entry which is preliminary data.</text>
</comment>
<name>A0AA35WFL5_GEOBA</name>
<reference evidence="1" key="1">
    <citation type="submission" date="2023-03" db="EMBL/GenBank/DDBJ databases">
        <authorList>
            <person name="Steffen K."/>
            <person name="Cardenas P."/>
        </authorList>
    </citation>
    <scope>NUCLEOTIDE SEQUENCE</scope>
</reference>